<evidence type="ECO:0000313" key="2">
    <source>
        <dbReference type="EMBL" id="KAF9440891.1"/>
    </source>
</evidence>
<name>A0A9P5WZW2_9AGAR</name>
<feature type="compositionally biased region" description="Basic residues" evidence="1">
    <location>
        <begin position="297"/>
        <end position="306"/>
    </location>
</feature>
<organism evidence="2 3">
    <name type="scientific">Macrolepiota fuliginosa MF-IS2</name>
    <dbReference type="NCBI Taxonomy" id="1400762"/>
    <lineage>
        <taxon>Eukaryota</taxon>
        <taxon>Fungi</taxon>
        <taxon>Dikarya</taxon>
        <taxon>Basidiomycota</taxon>
        <taxon>Agaricomycotina</taxon>
        <taxon>Agaricomycetes</taxon>
        <taxon>Agaricomycetidae</taxon>
        <taxon>Agaricales</taxon>
        <taxon>Agaricineae</taxon>
        <taxon>Agaricaceae</taxon>
        <taxon>Macrolepiota</taxon>
    </lineage>
</organism>
<gene>
    <name evidence="2" type="ORF">P691DRAFT_767087</name>
</gene>
<accession>A0A9P5WZW2</accession>
<sequence>MASYLLADIKPLTGSENYHDWSFDMLQALNSTMHKGMNAGLVTLGMLPCPAKLLEHWVADLTWDPADHPAGAVPTQVCINASEVTQHNCEWIAWSTVNAMAQGMINSKLACQHKRHGLDSALILWTHLESTFGTYGVTNACNTWQQIVVTHFSGHHARISSELAQLNNLIDEFSAQEIIPAGICAILMLCAMPKSWEETRNMLLHMHHNNLAQLTPDVISQACWIAATSCSFSIAHEASAAPAKQSGIQKGGSAPKWNKQGGQHSQQQQGQQPKLQQPSADSKAPSGDKEDSAPQKRGCRGRKNQKKPNGARGNANQATSGDIFLQPPGSGVAPILLPAITGAFTIATPATVTTTHSLVEQINAEKEAVPPLTSRVALRTPDGHLVGKTHYQKAKGRALAHQSKRLSESQFNGNWDNVKEDDNPFADNFWQRTKPYSRTPTLCTPSPRVTPMDVDDSVSIGTPATPESWYDDNDFSIDPTILTDLYGPQGSASPIAP</sequence>
<keyword evidence="3" id="KW-1185">Reference proteome</keyword>
<feature type="region of interest" description="Disordered" evidence="1">
    <location>
        <begin position="243"/>
        <end position="325"/>
    </location>
</feature>
<feature type="compositionally biased region" description="Low complexity" evidence="1">
    <location>
        <begin position="260"/>
        <end position="277"/>
    </location>
</feature>
<reference evidence="2" key="1">
    <citation type="submission" date="2020-11" db="EMBL/GenBank/DDBJ databases">
        <authorList>
            <consortium name="DOE Joint Genome Institute"/>
            <person name="Ahrendt S."/>
            <person name="Riley R."/>
            <person name="Andreopoulos W."/>
            <person name="Labutti K."/>
            <person name="Pangilinan J."/>
            <person name="Ruiz-Duenas F.J."/>
            <person name="Barrasa J.M."/>
            <person name="Sanchez-Garcia M."/>
            <person name="Camarero S."/>
            <person name="Miyauchi S."/>
            <person name="Serrano A."/>
            <person name="Linde D."/>
            <person name="Babiker R."/>
            <person name="Drula E."/>
            <person name="Ayuso-Fernandez I."/>
            <person name="Pacheco R."/>
            <person name="Padilla G."/>
            <person name="Ferreira P."/>
            <person name="Barriuso J."/>
            <person name="Kellner H."/>
            <person name="Castanera R."/>
            <person name="Alfaro M."/>
            <person name="Ramirez L."/>
            <person name="Pisabarro A.G."/>
            <person name="Kuo A."/>
            <person name="Tritt A."/>
            <person name="Lipzen A."/>
            <person name="He G."/>
            <person name="Yan M."/>
            <person name="Ng V."/>
            <person name="Cullen D."/>
            <person name="Martin F."/>
            <person name="Rosso M.-N."/>
            <person name="Henrissat B."/>
            <person name="Hibbett D."/>
            <person name="Martinez A.T."/>
            <person name="Grigoriev I.V."/>
        </authorList>
    </citation>
    <scope>NUCLEOTIDE SEQUENCE</scope>
    <source>
        <strain evidence="2">MF-IS2</strain>
    </source>
</reference>
<comment type="caution">
    <text evidence="2">The sequence shown here is derived from an EMBL/GenBank/DDBJ whole genome shotgun (WGS) entry which is preliminary data.</text>
</comment>
<evidence type="ECO:0000256" key="1">
    <source>
        <dbReference type="SAM" id="MobiDB-lite"/>
    </source>
</evidence>
<protein>
    <submittedName>
        <fullName evidence="2">Uncharacterized protein</fullName>
    </submittedName>
</protein>
<dbReference type="EMBL" id="MU152197">
    <property type="protein sequence ID" value="KAF9440891.1"/>
    <property type="molecule type" value="Genomic_DNA"/>
</dbReference>
<feature type="region of interest" description="Disordered" evidence="1">
    <location>
        <begin position="441"/>
        <end position="473"/>
    </location>
</feature>
<dbReference type="AlphaFoldDB" id="A0A9P5WZW2"/>
<proteinExistence type="predicted"/>
<evidence type="ECO:0000313" key="3">
    <source>
        <dbReference type="Proteomes" id="UP000807342"/>
    </source>
</evidence>
<dbReference type="Proteomes" id="UP000807342">
    <property type="component" value="Unassembled WGS sequence"/>
</dbReference>